<dbReference type="Gene3D" id="3.20.20.80">
    <property type="entry name" value="Glycosidases"/>
    <property type="match status" value="2"/>
</dbReference>
<dbReference type="GO" id="GO:0005975">
    <property type="term" value="P:carbohydrate metabolic process"/>
    <property type="evidence" value="ECO:0007669"/>
    <property type="project" value="InterPro"/>
</dbReference>
<dbReference type="STRING" id="8840.ENSAPLP00000030792"/>
<feature type="signal peptide" evidence="2">
    <location>
        <begin position="1"/>
        <end position="19"/>
    </location>
</feature>
<dbReference type="GeneTree" id="ENSGT00940000157369"/>
<dbReference type="Pfam" id="PF00232">
    <property type="entry name" value="Glyco_hydro_1"/>
    <property type="match status" value="2"/>
</dbReference>
<dbReference type="PROSITE" id="PS00653">
    <property type="entry name" value="GLYCOSYL_HYDROL_F1_2"/>
    <property type="match status" value="1"/>
</dbReference>
<dbReference type="InterPro" id="IPR033132">
    <property type="entry name" value="GH_1_N_CS"/>
</dbReference>
<keyword evidence="4" id="KW-1185">Reference proteome</keyword>
<organism evidence="3 4">
    <name type="scientific">Anas platyrhynchos platyrhynchos</name>
    <name type="common">Northern mallard</name>
    <dbReference type="NCBI Taxonomy" id="8840"/>
    <lineage>
        <taxon>Eukaryota</taxon>
        <taxon>Metazoa</taxon>
        <taxon>Chordata</taxon>
        <taxon>Craniata</taxon>
        <taxon>Vertebrata</taxon>
        <taxon>Euteleostomi</taxon>
        <taxon>Archelosauria</taxon>
        <taxon>Archosauria</taxon>
        <taxon>Dinosauria</taxon>
        <taxon>Saurischia</taxon>
        <taxon>Theropoda</taxon>
        <taxon>Coelurosauria</taxon>
        <taxon>Aves</taxon>
        <taxon>Neognathae</taxon>
        <taxon>Galloanserae</taxon>
        <taxon>Anseriformes</taxon>
        <taxon>Anatidae</taxon>
        <taxon>Anatinae</taxon>
        <taxon>Anas</taxon>
    </lineage>
</organism>
<dbReference type="PANTHER" id="PTHR10353:SF336">
    <property type="entry name" value="LACTASE-LIKE PROTEIN"/>
    <property type="match status" value="1"/>
</dbReference>
<dbReference type="Proteomes" id="UP000016666">
    <property type="component" value="Chromosome 11"/>
</dbReference>
<keyword evidence="2" id="KW-0732">Signal</keyword>
<dbReference type="OMA" id="YHTEVIS"/>
<reference evidence="3" key="3">
    <citation type="submission" date="2025-09" db="UniProtKB">
        <authorList>
            <consortium name="Ensembl"/>
        </authorList>
    </citation>
    <scope>IDENTIFICATION</scope>
</reference>
<dbReference type="PRINTS" id="PR00131">
    <property type="entry name" value="GLHYDRLASE1"/>
</dbReference>
<sequence length="152" mass="17332">MAVVHSLFFFSCFSWGVGSSAYQTEGAWDMDGKGPSIWDAFTHTKGKVFRNETGDAACDGYYKLLKELNVNHYLLSISWPRIMPTGIKTLNDGVNVRGYTAWSLLDKFEWNKGFSERFGFYHVDFKNKDKPRYPKASVDYYKNIISANAHSG</sequence>
<dbReference type="SUPFAM" id="SSF51445">
    <property type="entry name" value="(Trans)glycosidases"/>
    <property type="match status" value="2"/>
</dbReference>
<dbReference type="InterPro" id="IPR001360">
    <property type="entry name" value="Glyco_hydro_1"/>
</dbReference>
<comment type="similarity">
    <text evidence="1">Belongs to the glycosyl hydrolase 1 family.</text>
</comment>
<reference evidence="3 4" key="1">
    <citation type="submission" date="2017-10" db="EMBL/GenBank/DDBJ databases">
        <title>A new Pekin duck reference genome.</title>
        <authorList>
            <person name="Hou Z.-C."/>
            <person name="Zhou Z.-K."/>
            <person name="Zhu F."/>
            <person name="Hou S.-S."/>
        </authorList>
    </citation>
    <scope>NUCLEOTIDE SEQUENCE [LARGE SCALE GENOMIC DNA]</scope>
</reference>
<dbReference type="AlphaFoldDB" id="A0A493TY19"/>
<dbReference type="Ensembl" id="ENSAPLT00000031372.1">
    <property type="protein sequence ID" value="ENSAPLP00000030792.1"/>
    <property type="gene ID" value="ENSAPLG00000028241.1"/>
</dbReference>
<evidence type="ECO:0000313" key="3">
    <source>
        <dbReference type="Ensembl" id="ENSAPLP00000030792.1"/>
    </source>
</evidence>
<evidence type="ECO:0000256" key="1">
    <source>
        <dbReference type="RuleBase" id="RU003690"/>
    </source>
</evidence>
<name>A0A493TY19_ANAPP</name>
<protein>
    <recommendedName>
        <fullName evidence="5">Lactase</fullName>
    </recommendedName>
</protein>
<evidence type="ECO:0008006" key="5">
    <source>
        <dbReference type="Google" id="ProtNLM"/>
    </source>
</evidence>
<proteinExistence type="inferred from homology"/>
<dbReference type="PANTHER" id="PTHR10353">
    <property type="entry name" value="GLYCOSYL HYDROLASE"/>
    <property type="match status" value="1"/>
</dbReference>
<dbReference type="GO" id="GO:0004553">
    <property type="term" value="F:hydrolase activity, hydrolyzing O-glycosyl compounds"/>
    <property type="evidence" value="ECO:0007669"/>
    <property type="project" value="InterPro"/>
</dbReference>
<evidence type="ECO:0000313" key="4">
    <source>
        <dbReference type="Proteomes" id="UP000016666"/>
    </source>
</evidence>
<evidence type="ECO:0000256" key="2">
    <source>
        <dbReference type="SAM" id="SignalP"/>
    </source>
</evidence>
<feature type="chain" id="PRO_5019770720" description="Lactase" evidence="2">
    <location>
        <begin position="20"/>
        <end position="152"/>
    </location>
</feature>
<accession>A0A493TY19</accession>
<dbReference type="InterPro" id="IPR017853">
    <property type="entry name" value="GH"/>
</dbReference>
<reference evidence="3" key="2">
    <citation type="submission" date="2025-08" db="UniProtKB">
        <authorList>
            <consortium name="Ensembl"/>
        </authorList>
    </citation>
    <scope>IDENTIFICATION</scope>
</reference>